<dbReference type="EMBL" id="FQVM01000038">
    <property type="protein sequence ID" value="SHF13615.1"/>
    <property type="molecule type" value="Genomic_DNA"/>
</dbReference>
<organism evidence="2 3">
    <name type="scientific">Clostridium fallax</name>
    <dbReference type="NCBI Taxonomy" id="1533"/>
    <lineage>
        <taxon>Bacteria</taxon>
        <taxon>Bacillati</taxon>
        <taxon>Bacillota</taxon>
        <taxon>Clostridia</taxon>
        <taxon>Eubacteriales</taxon>
        <taxon>Clostridiaceae</taxon>
        <taxon>Clostridium</taxon>
    </lineage>
</organism>
<sequence>MNFSTNKLVKAALFLALGIVIPLFFHLTNIPGKIFLPMHIPVLLCGFILGKEYGFIVGFITPLLNSFISGMPPLFPVAIIMAFELSVYGFFSGYLYKNKKFNIFISLIISMILGRLVSGILYYCLLSAQGNKYTLSIFVASSFIKPFMGIIIQLILIPIIVKALGNHKESIFLNE</sequence>
<evidence type="ECO:0000256" key="1">
    <source>
        <dbReference type="SAM" id="Phobius"/>
    </source>
</evidence>
<gene>
    <name evidence="2" type="ORF">SAMN05443638_1384</name>
</gene>
<keyword evidence="1" id="KW-1133">Transmembrane helix</keyword>
<reference evidence="2 3" key="1">
    <citation type="submission" date="2016-11" db="EMBL/GenBank/DDBJ databases">
        <authorList>
            <person name="Jaros S."/>
            <person name="Januszkiewicz K."/>
            <person name="Wedrychowicz H."/>
        </authorList>
    </citation>
    <scope>NUCLEOTIDE SEQUENCE [LARGE SCALE GENOMIC DNA]</scope>
    <source>
        <strain evidence="2 3">DSM 2631</strain>
    </source>
</reference>
<dbReference type="STRING" id="1533.SAMN05443638_1384"/>
<keyword evidence="1" id="KW-0472">Membrane</keyword>
<dbReference type="GO" id="GO:0022857">
    <property type="term" value="F:transmembrane transporter activity"/>
    <property type="evidence" value="ECO:0007669"/>
    <property type="project" value="InterPro"/>
</dbReference>
<dbReference type="Gene3D" id="1.10.1760.20">
    <property type="match status" value="1"/>
</dbReference>
<dbReference type="InterPro" id="IPR024529">
    <property type="entry name" value="ECF_trnsprt_substrate-spec"/>
</dbReference>
<dbReference type="Proteomes" id="UP000184035">
    <property type="component" value="Unassembled WGS sequence"/>
</dbReference>
<evidence type="ECO:0000313" key="3">
    <source>
        <dbReference type="Proteomes" id="UP000184035"/>
    </source>
</evidence>
<keyword evidence="3" id="KW-1185">Reference proteome</keyword>
<name>A0A1M4Z6K2_9CLOT</name>
<feature type="transmembrane region" description="Helical" evidence="1">
    <location>
        <begin position="42"/>
        <end position="68"/>
    </location>
</feature>
<dbReference type="AlphaFoldDB" id="A0A1M4Z6K2"/>
<feature type="transmembrane region" description="Helical" evidence="1">
    <location>
        <begin position="74"/>
        <end position="96"/>
    </location>
</feature>
<feature type="transmembrane region" description="Helical" evidence="1">
    <location>
        <begin position="103"/>
        <end position="123"/>
    </location>
</feature>
<evidence type="ECO:0008006" key="4">
    <source>
        <dbReference type="Google" id="ProtNLM"/>
    </source>
</evidence>
<dbReference type="Pfam" id="PF12822">
    <property type="entry name" value="ECF_trnsprt"/>
    <property type="match status" value="1"/>
</dbReference>
<proteinExistence type="predicted"/>
<keyword evidence="1" id="KW-0812">Transmembrane</keyword>
<dbReference type="OrthoDB" id="9815422at2"/>
<dbReference type="RefSeq" id="WP_072897672.1">
    <property type="nucleotide sequence ID" value="NZ_FQVM01000038.1"/>
</dbReference>
<feature type="transmembrane region" description="Helical" evidence="1">
    <location>
        <begin position="12"/>
        <end position="30"/>
    </location>
</feature>
<feature type="transmembrane region" description="Helical" evidence="1">
    <location>
        <begin position="135"/>
        <end position="161"/>
    </location>
</feature>
<evidence type="ECO:0000313" key="2">
    <source>
        <dbReference type="EMBL" id="SHF13615.1"/>
    </source>
</evidence>
<accession>A0A1M4Z6K2</accession>
<protein>
    <recommendedName>
        <fullName evidence="4">ECF transporter S component</fullName>
    </recommendedName>
</protein>